<accession>A0AAV4EWM4</accession>
<feature type="compositionally biased region" description="Low complexity" evidence="1">
    <location>
        <begin position="54"/>
        <end position="85"/>
    </location>
</feature>
<keyword evidence="3" id="KW-1185">Reference proteome</keyword>
<dbReference type="EMBL" id="BMAT01000386">
    <property type="protein sequence ID" value="GFR65413.1"/>
    <property type="molecule type" value="Genomic_DNA"/>
</dbReference>
<proteinExistence type="predicted"/>
<comment type="caution">
    <text evidence="2">The sequence shown here is derived from an EMBL/GenBank/DDBJ whole genome shotgun (WGS) entry which is preliminary data.</text>
</comment>
<feature type="region of interest" description="Disordered" evidence="1">
    <location>
        <begin position="1"/>
        <end position="175"/>
    </location>
</feature>
<sequence>MSCYSVKGREEKSTLDKPIETIRRHSLVPPASSSSNTNSNTSSSAIGNGTHLLGIGSYNSNNSSSTANNSGGSSNNNNTPTISITADDMSPDKPRRPSTHSLGPFSVSGLTDFLSRAGGTVSSSSGSGGGGAGAGAASSSRDSGTDRLRSSPHHRRPSMAGILPLSPAESRRPSTHSVGILPISMFGEGGEKPRRPSTHSLGVFSFGCLGEDKPERPRRCSAHSLGPLVVPDFDRRGSRGSIFGTLGIGDFVGGGGGAGTHSHHNQRRPSFQAFGESVVSVSGDRAASNHQQVENGIEWFQFNNSSRTSSKLESLNLSLARITKQSRYINQCNFSTTSETNVLMQNRISPHYCAPTSGSNGTPEKKTGPCNCVWGVSAYLPRDTASLTSHARSRPPPTIDTSQAAITTFTSLLLRLRTFDQLIFLTLT</sequence>
<dbReference type="Proteomes" id="UP000762676">
    <property type="component" value="Unassembled WGS sequence"/>
</dbReference>
<evidence type="ECO:0000313" key="2">
    <source>
        <dbReference type="EMBL" id="GFR65413.1"/>
    </source>
</evidence>
<organism evidence="2 3">
    <name type="scientific">Elysia marginata</name>
    <dbReference type="NCBI Taxonomy" id="1093978"/>
    <lineage>
        <taxon>Eukaryota</taxon>
        <taxon>Metazoa</taxon>
        <taxon>Spiralia</taxon>
        <taxon>Lophotrochozoa</taxon>
        <taxon>Mollusca</taxon>
        <taxon>Gastropoda</taxon>
        <taxon>Heterobranchia</taxon>
        <taxon>Euthyneura</taxon>
        <taxon>Panpulmonata</taxon>
        <taxon>Sacoglossa</taxon>
        <taxon>Placobranchoidea</taxon>
        <taxon>Plakobranchidae</taxon>
        <taxon>Elysia</taxon>
    </lineage>
</organism>
<name>A0AAV4EWM4_9GAST</name>
<feature type="compositionally biased region" description="Low complexity" evidence="1">
    <location>
        <begin position="115"/>
        <end position="125"/>
    </location>
</feature>
<evidence type="ECO:0000313" key="3">
    <source>
        <dbReference type="Proteomes" id="UP000762676"/>
    </source>
</evidence>
<protein>
    <submittedName>
        <fullName evidence="2">Uncharacterized protein</fullName>
    </submittedName>
</protein>
<gene>
    <name evidence="2" type="ORF">ElyMa_000202900</name>
</gene>
<reference evidence="2 3" key="1">
    <citation type="journal article" date="2021" name="Elife">
        <title>Chloroplast acquisition without the gene transfer in kleptoplastic sea slugs, Plakobranchus ocellatus.</title>
        <authorList>
            <person name="Maeda T."/>
            <person name="Takahashi S."/>
            <person name="Yoshida T."/>
            <person name="Shimamura S."/>
            <person name="Takaki Y."/>
            <person name="Nagai Y."/>
            <person name="Toyoda A."/>
            <person name="Suzuki Y."/>
            <person name="Arimoto A."/>
            <person name="Ishii H."/>
            <person name="Satoh N."/>
            <person name="Nishiyama T."/>
            <person name="Hasebe M."/>
            <person name="Maruyama T."/>
            <person name="Minagawa J."/>
            <person name="Obokata J."/>
            <person name="Shigenobu S."/>
        </authorList>
    </citation>
    <scope>NUCLEOTIDE SEQUENCE [LARGE SCALE GENOMIC DNA]</scope>
</reference>
<evidence type="ECO:0000256" key="1">
    <source>
        <dbReference type="SAM" id="MobiDB-lite"/>
    </source>
</evidence>
<feature type="compositionally biased region" description="Basic and acidic residues" evidence="1">
    <location>
        <begin position="7"/>
        <end position="23"/>
    </location>
</feature>
<feature type="compositionally biased region" description="Low complexity" evidence="1">
    <location>
        <begin position="32"/>
        <end position="44"/>
    </location>
</feature>
<dbReference type="AlphaFoldDB" id="A0AAV4EWM4"/>